<accession>A0A917ZC80</accession>
<dbReference type="Pfam" id="PF01343">
    <property type="entry name" value="Peptidase_S49"/>
    <property type="match status" value="1"/>
</dbReference>
<dbReference type="GO" id="GO:0006508">
    <property type="term" value="P:proteolysis"/>
    <property type="evidence" value="ECO:0007669"/>
    <property type="project" value="UniProtKB-KW"/>
</dbReference>
<evidence type="ECO:0000256" key="7">
    <source>
        <dbReference type="ARBA" id="ARBA00022825"/>
    </source>
</evidence>
<dbReference type="InterPro" id="IPR013703">
    <property type="entry name" value="Peptidase_S49_N_proteobac"/>
</dbReference>
<dbReference type="AlphaFoldDB" id="A0A917ZC80"/>
<comment type="subcellular location">
    <subcellularLocation>
        <location evidence="1">Cell membrane</location>
    </subcellularLocation>
</comment>
<keyword evidence="15" id="KW-1185">Reference proteome</keyword>
<dbReference type="GO" id="GO:0004252">
    <property type="term" value="F:serine-type endopeptidase activity"/>
    <property type="evidence" value="ECO:0007669"/>
    <property type="project" value="InterPro"/>
</dbReference>
<keyword evidence="3" id="KW-1003">Cell membrane</keyword>
<keyword evidence="4 14" id="KW-0645">Protease</keyword>
<evidence type="ECO:0000256" key="11">
    <source>
        <dbReference type="SAM" id="Phobius"/>
    </source>
</evidence>
<dbReference type="InterPro" id="IPR002142">
    <property type="entry name" value="Peptidase_S49"/>
</dbReference>
<feature type="region of interest" description="Disordered" evidence="10">
    <location>
        <begin position="83"/>
        <end position="106"/>
    </location>
</feature>
<dbReference type="Gene3D" id="6.20.330.10">
    <property type="match status" value="1"/>
</dbReference>
<evidence type="ECO:0000256" key="5">
    <source>
        <dbReference type="ARBA" id="ARBA00022692"/>
    </source>
</evidence>
<evidence type="ECO:0000256" key="10">
    <source>
        <dbReference type="SAM" id="MobiDB-lite"/>
    </source>
</evidence>
<feature type="domain" description="Peptidase S49 N-terminal proteobacteria" evidence="13">
    <location>
        <begin position="4"/>
        <end position="168"/>
    </location>
</feature>
<reference evidence="14 15" key="1">
    <citation type="journal article" date="2014" name="Int. J. Syst. Evol. Microbiol.">
        <title>Complete genome sequence of Corynebacterium casei LMG S-19264T (=DSM 44701T), isolated from a smear-ripened cheese.</title>
        <authorList>
            <consortium name="US DOE Joint Genome Institute (JGI-PGF)"/>
            <person name="Walter F."/>
            <person name="Albersmeier A."/>
            <person name="Kalinowski J."/>
            <person name="Ruckert C."/>
        </authorList>
    </citation>
    <scope>NUCLEOTIDE SEQUENCE [LARGE SCALE GENOMIC DNA]</scope>
    <source>
        <strain evidence="14 15">CGMCC 1.7286</strain>
    </source>
</reference>
<comment type="caution">
    <text evidence="14">The sequence shown here is derived from an EMBL/GenBank/DDBJ whole genome shotgun (WGS) entry which is preliminary data.</text>
</comment>
<name>A0A917ZC80_9GAMM</name>
<keyword evidence="5 11" id="KW-0812">Transmembrane</keyword>
<gene>
    <name evidence="14" type="ORF">GCM10011348_17530</name>
</gene>
<dbReference type="Pfam" id="PF08496">
    <property type="entry name" value="Peptidase_S49_N"/>
    <property type="match status" value="1"/>
</dbReference>
<dbReference type="PANTHER" id="PTHR42987:SF4">
    <property type="entry name" value="PROTEASE SOHB-RELATED"/>
    <property type="match status" value="1"/>
</dbReference>
<feature type="transmembrane region" description="Helical" evidence="11">
    <location>
        <begin position="12"/>
        <end position="33"/>
    </location>
</feature>
<dbReference type="PANTHER" id="PTHR42987">
    <property type="entry name" value="PEPTIDASE S49"/>
    <property type="match status" value="1"/>
</dbReference>
<dbReference type="GO" id="GO:0005886">
    <property type="term" value="C:plasma membrane"/>
    <property type="evidence" value="ECO:0007669"/>
    <property type="project" value="UniProtKB-SubCell"/>
</dbReference>
<proteinExistence type="inferred from homology"/>
<protein>
    <submittedName>
        <fullName evidence="14">Protease SohB</fullName>
    </submittedName>
</protein>
<dbReference type="RefSeq" id="WP_188860208.1">
    <property type="nucleotide sequence ID" value="NZ_BMLT01000004.1"/>
</dbReference>
<organism evidence="14 15">
    <name type="scientific">Marinobacterium nitratireducens</name>
    <dbReference type="NCBI Taxonomy" id="518897"/>
    <lineage>
        <taxon>Bacteria</taxon>
        <taxon>Pseudomonadati</taxon>
        <taxon>Pseudomonadota</taxon>
        <taxon>Gammaproteobacteria</taxon>
        <taxon>Oceanospirillales</taxon>
        <taxon>Oceanospirillaceae</taxon>
        <taxon>Marinobacterium</taxon>
    </lineage>
</organism>
<feature type="domain" description="Peptidase S49" evidence="12">
    <location>
        <begin position="171"/>
        <end position="320"/>
    </location>
</feature>
<dbReference type="Gene3D" id="3.90.226.10">
    <property type="entry name" value="2-enoyl-CoA Hydratase, Chain A, domain 1"/>
    <property type="match status" value="1"/>
</dbReference>
<dbReference type="InterPro" id="IPR029045">
    <property type="entry name" value="ClpP/crotonase-like_dom_sf"/>
</dbReference>
<dbReference type="EMBL" id="BMLT01000004">
    <property type="protein sequence ID" value="GGO80568.1"/>
    <property type="molecule type" value="Genomic_DNA"/>
</dbReference>
<evidence type="ECO:0000256" key="3">
    <source>
        <dbReference type="ARBA" id="ARBA00022475"/>
    </source>
</evidence>
<evidence type="ECO:0000313" key="15">
    <source>
        <dbReference type="Proteomes" id="UP000599578"/>
    </source>
</evidence>
<evidence type="ECO:0000256" key="1">
    <source>
        <dbReference type="ARBA" id="ARBA00004236"/>
    </source>
</evidence>
<dbReference type="SUPFAM" id="SSF52096">
    <property type="entry name" value="ClpP/crotonase"/>
    <property type="match status" value="1"/>
</dbReference>
<evidence type="ECO:0000256" key="4">
    <source>
        <dbReference type="ARBA" id="ARBA00022670"/>
    </source>
</evidence>
<comment type="similarity">
    <text evidence="2">Belongs to the peptidase S49 family.</text>
</comment>
<evidence type="ECO:0000313" key="14">
    <source>
        <dbReference type="EMBL" id="GGO80568.1"/>
    </source>
</evidence>
<keyword evidence="6" id="KW-0378">Hydrolase</keyword>
<sequence length="362" mass="40926">MLSFLSDYGLFVAKTLTIVLALLLLVGGIALIASRNRRSSAPGEISVTSLNERLEDMQHSLESAIMDKESYKALLKEEHKKEKAEAKARRKALKKKGGSEEEGEGENEKRRRVFVLDFDGDIRASEVEPLREEISAVLTLATPEDEVVMRLESAGGLVHTYGLAASQLERFRAQNIPLTVCVDRVAASGGYMMACLADRLLAAPFAVLGSIGVVAQMPNFHKLLKKHDIDYEVLTAGEFKRTLTMFGENTDKGREKFIEELEDTHELFKEFVSSYRPQLDIRKVATGEIWFGKRALEEKLVDEICTSDDYLMKASKDADVFSVRYEEKKSLQERLSDFAVSTGDRLMLRWWDRLYKSRLLSR</sequence>
<evidence type="ECO:0000259" key="12">
    <source>
        <dbReference type="Pfam" id="PF01343"/>
    </source>
</evidence>
<dbReference type="NCBIfam" id="NF008745">
    <property type="entry name" value="PRK11778.1"/>
    <property type="match status" value="1"/>
</dbReference>
<dbReference type="CDD" id="cd07023">
    <property type="entry name" value="S49_Sppa_N_C"/>
    <property type="match status" value="1"/>
</dbReference>
<dbReference type="InterPro" id="IPR047272">
    <property type="entry name" value="S49_SppA_C"/>
</dbReference>
<evidence type="ECO:0000256" key="9">
    <source>
        <dbReference type="ARBA" id="ARBA00023136"/>
    </source>
</evidence>
<keyword evidence="9 11" id="KW-0472">Membrane</keyword>
<evidence type="ECO:0000256" key="2">
    <source>
        <dbReference type="ARBA" id="ARBA00008683"/>
    </source>
</evidence>
<evidence type="ECO:0000256" key="8">
    <source>
        <dbReference type="ARBA" id="ARBA00022989"/>
    </source>
</evidence>
<keyword evidence="7" id="KW-0720">Serine protease</keyword>
<dbReference type="Proteomes" id="UP000599578">
    <property type="component" value="Unassembled WGS sequence"/>
</dbReference>
<evidence type="ECO:0000259" key="13">
    <source>
        <dbReference type="Pfam" id="PF08496"/>
    </source>
</evidence>
<evidence type="ECO:0000256" key="6">
    <source>
        <dbReference type="ARBA" id="ARBA00022801"/>
    </source>
</evidence>
<keyword evidence="8 11" id="KW-1133">Transmembrane helix</keyword>